<evidence type="ECO:0008006" key="3">
    <source>
        <dbReference type="Google" id="ProtNLM"/>
    </source>
</evidence>
<gene>
    <name evidence="1" type="ORF">SAMN05216551_103322</name>
</gene>
<proteinExistence type="predicted"/>
<dbReference type="CDD" id="cd04186">
    <property type="entry name" value="GT_2_like_c"/>
    <property type="match status" value="1"/>
</dbReference>
<dbReference type="PANTHER" id="PTHR43179">
    <property type="entry name" value="RHAMNOSYLTRANSFERASE WBBL"/>
    <property type="match status" value="1"/>
</dbReference>
<dbReference type="RefSeq" id="WP_091906562.1">
    <property type="nucleotide sequence ID" value="NZ_FNLO01000003.1"/>
</dbReference>
<dbReference type="Gene3D" id="3.90.550.10">
    <property type="entry name" value="Spore Coat Polysaccharide Biosynthesis Protein SpsA, Chain A"/>
    <property type="match status" value="1"/>
</dbReference>
<keyword evidence="2" id="KW-1185">Reference proteome</keyword>
<dbReference type="OrthoDB" id="9771846at2"/>
<dbReference type="PANTHER" id="PTHR43179:SF10">
    <property type="entry name" value="GLYCOSYL TRANSFERASE"/>
    <property type="match status" value="1"/>
</dbReference>
<dbReference type="AlphaFoldDB" id="A0A1H2PMJ6"/>
<dbReference type="EMBL" id="FNLO01000003">
    <property type="protein sequence ID" value="SDV47820.1"/>
    <property type="molecule type" value="Genomic_DNA"/>
</dbReference>
<evidence type="ECO:0000313" key="1">
    <source>
        <dbReference type="EMBL" id="SDV47820.1"/>
    </source>
</evidence>
<reference evidence="2" key="1">
    <citation type="submission" date="2016-09" db="EMBL/GenBank/DDBJ databases">
        <authorList>
            <person name="Varghese N."/>
            <person name="Submissions S."/>
        </authorList>
    </citation>
    <scope>NUCLEOTIDE SEQUENCE [LARGE SCALE GENOMIC DNA]</scope>
    <source>
        <strain evidence="2">JS23</strain>
    </source>
</reference>
<name>A0A1H2PMJ6_9BURK</name>
<dbReference type="SUPFAM" id="SSF53448">
    <property type="entry name" value="Nucleotide-diphospho-sugar transferases"/>
    <property type="match status" value="1"/>
</dbReference>
<dbReference type="STRING" id="1770053.SAMN05216551_103322"/>
<accession>A0A1H2PMJ6</accession>
<dbReference type="Proteomes" id="UP000243719">
    <property type="component" value="Unassembled WGS sequence"/>
</dbReference>
<protein>
    <recommendedName>
        <fullName evidence="3">Glycosyl transferase</fullName>
    </recommendedName>
</protein>
<sequence length="290" mass="32221">MNATSALARLTVSIVVYRPDPRLLERTLHSLREATQQAVAAGALMSDAELFVVANSALDPSVRALIGRQAAGAMALSCIEGQGNVGYGAGHNLAFAASGNTGADQRPNDYFLILNPDVELDPQALTRAVRYLERQPAVALLAPRTLDETGASQYLCRRMPTVADLVIRGFLPRRLRALFDARLADYEMRDATREADRHGRPFSPAIVSGCFMLFRRPVLRRLGGFDDRYFLYFEDYDLSLRTAREAAIAYVPTVRIVHHGGGAARKGFRHIRMFGASAVRFFNRFGWRWC</sequence>
<evidence type="ECO:0000313" key="2">
    <source>
        <dbReference type="Proteomes" id="UP000243719"/>
    </source>
</evidence>
<dbReference type="InterPro" id="IPR029044">
    <property type="entry name" value="Nucleotide-diphossugar_trans"/>
</dbReference>
<organism evidence="1 2">
    <name type="scientific">Chitinasiproducens palmae</name>
    <dbReference type="NCBI Taxonomy" id="1770053"/>
    <lineage>
        <taxon>Bacteria</taxon>
        <taxon>Pseudomonadati</taxon>
        <taxon>Pseudomonadota</taxon>
        <taxon>Betaproteobacteria</taxon>
        <taxon>Burkholderiales</taxon>
        <taxon>Burkholderiaceae</taxon>
        <taxon>Chitinasiproducens</taxon>
    </lineage>
</organism>
<dbReference type="Pfam" id="PF13641">
    <property type="entry name" value="Glyco_tranf_2_3"/>
    <property type="match status" value="1"/>
</dbReference>